<feature type="non-terminal residue" evidence="1">
    <location>
        <position position="1"/>
    </location>
</feature>
<evidence type="ECO:0000313" key="1">
    <source>
        <dbReference type="EMBL" id="KAH7909735.1"/>
    </source>
</evidence>
<proteinExistence type="predicted"/>
<reference evidence="1" key="1">
    <citation type="journal article" date="2021" name="New Phytol.">
        <title>Evolutionary innovations through gain and loss of genes in the ectomycorrhizal Boletales.</title>
        <authorList>
            <person name="Wu G."/>
            <person name="Miyauchi S."/>
            <person name="Morin E."/>
            <person name="Kuo A."/>
            <person name="Drula E."/>
            <person name="Varga T."/>
            <person name="Kohler A."/>
            <person name="Feng B."/>
            <person name="Cao Y."/>
            <person name="Lipzen A."/>
            <person name="Daum C."/>
            <person name="Hundley H."/>
            <person name="Pangilinan J."/>
            <person name="Johnson J."/>
            <person name="Barry K."/>
            <person name="LaButti K."/>
            <person name="Ng V."/>
            <person name="Ahrendt S."/>
            <person name="Min B."/>
            <person name="Choi I.G."/>
            <person name="Park H."/>
            <person name="Plett J.M."/>
            <person name="Magnuson J."/>
            <person name="Spatafora J.W."/>
            <person name="Nagy L.G."/>
            <person name="Henrissat B."/>
            <person name="Grigoriev I.V."/>
            <person name="Yang Z.L."/>
            <person name="Xu J."/>
            <person name="Martin F.M."/>
        </authorList>
    </citation>
    <scope>NUCLEOTIDE SEQUENCE</scope>
    <source>
        <strain evidence="1">ATCC 28755</strain>
    </source>
</reference>
<gene>
    <name evidence="1" type="ORF">BJ138DRAFT_1173545</name>
</gene>
<keyword evidence="2" id="KW-1185">Reference proteome</keyword>
<dbReference type="Proteomes" id="UP000790377">
    <property type="component" value="Unassembled WGS sequence"/>
</dbReference>
<comment type="caution">
    <text evidence="1">The sequence shown here is derived from an EMBL/GenBank/DDBJ whole genome shotgun (WGS) entry which is preliminary data.</text>
</comment>
<name>A0ACB8A8L1_9AGAM</name>
<protein>
    <submittedName>
        <fullName evidence="1">Uncharacterized protein</fullName>
    </submittedName>
</protein>
<organism evidence="1 2">
    <name type="scientific">Hygrophoropsis aurantiaca</name>
    <dbReference type="NCBI Taxonomy" id="72124"/>
    <lineage>
        <taxon>Eukaryota</taxon>
        <taxon>Fungi</taxon>
        <taxon>Dikarya</taxon>
        <taxon>Basidiomycota</taxon>
        <taxon>Agaricomycotina</taxon>
        <taxon>Agaricomycetes</taxon>
        <taxon>Agaricomycetidae</taxon>
        <taxon>Boletales</taxon>
        <taxon>Coniophorineae</taxon>
        <taxon>Hygrophoropsidaceae</taxon>
        <taxon>Hygrophoropsis</taxon>
    </lineage>
</organism>
<evidence type="ECO:0000313" key="2">
    <source>
        <dbReference type="Proteomes" id="UP000790377"/>
    </source>
</evidence>
<sequence>MAQAQRSTLVDVTNQQLYSALCGRVEGTPMSQMREMILLRAGQLRDVSSPYKKPQASSRTAVESGRVTLADGVVLSVDAECAVGISTRFGIDEIQAAVLLRSFLYNEGLPSGTETEVDEVIAVLTPFYFSERVHLLRVLIPLLRAHQNSADPIHALAIDVLPKIIPDGRAFVESLLEAYTQHPRKTPTPTDRAWGKQAAREQLAMLEVLFWTMWGYAPCSGPLVTRVLEVAYSTNLGATQTQLFDEEGIQLQHDAAALWVLITIEVLELERIADDHDHMEPDFYASDAASVTRIHGLVTTHTDSQHVCAYLAWAFVLSRVPSDAVPRETHEHMASAALAPGAGFFRLLLTLLTTSPLFVTAAASRSPSSVTDSNAVAFRSVLKGLVIALVELIPVERIPDFDGLVEVWIALFGHSEPHSVAAICRQFWTGDWHHGVARRAIFDVARARFPIHFRPLVRLLHAMSASGLHQNDGDHDDDTIHEDRELASRHVFYYMHTLPTFSLVVPAGACTGPNAVYERAPHQAGTYHTLRALILPGGSTMQPKTSGRVLSADGGGDVMAICWQHAHSGWKVVRDVLAEYVSRRSGNGYGSGGELYQEVAFGRTGGQALKLRLEDVGMEKSDVDGDGGDEALVTDALDLVCCVIQDTGAELLAALEDHNNDDENKLKNNGTTDTPPDLVQLTVSILSDALSRPQSHPHGRAINGVTPPPRTALVTAALNVLGALLSLPGHAVRVWLYLRSTPELFGAVATSGLFGLSSSSGAGGGLFSAALAKERMAGRYPMTLSLLTLVQRLLDDAVVQPKGTSTHPGEVKAEEKNDARLQKVKEEVLLRAARFVHDKVWVEHHASWRYVRLGERFEIARRVSCFYADVLALFCPVGGSGVDRDRGIDADGKVAANKPFSSLYHLIADLLLHRATTSSIHPLVTGIASGPTLLRSKTVGDGDARRLVLLLESHLRLARLVLCLAPTSTQTSSLLAQALCAPVAGVSGGGEKSAEKNTRGKLDPVDVLAKLVVSAREVGPGVALAAIRVLHALCARGQFSSLGPSTSIAQSTTGFISIFGHLSDPEGTVSALVRIVRHPYEELRLRRAVWAFMALVVGGGGEPALAGLLVAGRFKGPGMGDDKEKGKGKEQGTDKELNTRSSTPLSALQVATDTLANWKDLWDANPALLASVLHFLDVVWQSQHSPLVSQQLRQTDGATFWANLAAIVREELGPAPDYDTHAFIALDGGDPSTSAFKGIGAFRDDQSSDTRRADLHEAVSAHAYRALAKSHTVRIVAQDIYLRGSSNGKDRPQSYAALAPVFVGGSAETEDSLSELVLEAASSSYDPRLYDTLAPTLPCLGLGIDLDELRIRGGIRGGGGSDDVKGDSGSEPWGEREYGDDFAFSLALLRVRLQRDIDAGIGAHTSIDTDMDTVTDTGADTPKAGEVLKTATEEIEKKVASINLNLSLAHAQTSLAEAWAFLFRQVMPFLREEMEKERRAGKGVRAGSEKGMRPLLLGLAAAISADLSMEKRAGDMMASIHGTRLEFLVSLLEVVWFKDGKDGQAESEGEIASFISLLANVQNIILNEAQPPSASFLGKLPVPFHRTLLQAIYFCVRQSRNLARRPNSNVLNGDKRLVITGMVDATLTLVIDALRLTFDSARTRLDLDLDRDMELLVAVFEQCTRPDSATNTITGITTSSLPWLTRLHETDVIKASLELLARGDLVGLSDIPLLRTRRQPLYTPHVLRFHMALVSVPAGAERFASQGVIAAYCNNSISAALSAGLVDVVLPELPGERSPAHRAYCAMLAIVAGVLDALGHQQQYGIYFAREVCGLVQLYGMQIGRALAWGVGVGEGLTLVRLEEMEQVVGVFRALAESQGHGHARGRQQGYGNGQGKGNELAVGKVLKVFTTHALTLVQQLNYALTHPHHLASLLEAVTPEERVLFDKESGHTLVSTAASMSMSAAQMMDGRTHPLTARLVHRVLKLSGAVVSTLVDISRAYDVLLLHDQDEWPVSEALIVPHSKVVLGEPTSVGTLLELGNCTLDVLRHLVDHPNLNGRQLGGATTTAAPTTFTSTAGTPEDVKEGIMAARRTLEATLVYAVTQLAMWLAKKPDVDASVGGVLASAAAESGDMDTEHENHTHTQQNAEAREGTGGSGGGKGRSARTLAEQLRRGMAGEMAADLQALLGRARSVLDKSEELVSCLVFAGEGKHKEGSKDKNKGDLTQVLSRFLNERVALAGVV</sequence>
<accession>A0ACB8A8L1</accession>
<dbReference type="EMBL" id="MU267744">
    <property type="protein sequence ID" value="KAH7909735.1"/>
    <property type="molecule type" value="Genomic_DNA"/>
</dbReference>